<sequence length="647" mass="72285">MFDWNDPDQVGHTIWGELSENEDHIVPYTKGTEDNTLLNFGDYNKKQKSEEANTVLRSTEHTAGVKNDFTGCNLENHSTFETNEELSAPRLDMDSWPDLPSLSAALGKGYNDENGRDSIATELMNDFNETSDLNEVRVQLDCEAEMFGNNHGDKDSDSFLDCDWANIGDFDDLDRIFSNNDSIFGHEMISNAEEYLCPSSDVISGTAHSIPMPDMPLSREETSDHGSSCGNRKSEEKTADNTVKTEEQAECKTHLTSDCCGTRNQYPDKNDGQKKLLKSRKKAEERNKIKTKQNLSSAWSHNVSQSHQSPSPNMHTLVKTPLQTFQSPAATQQRQVGGAENMRHLGPSNQFLLSGYGYFPYHFPVFPLLPHTHAERDQVKPVAVNCKIFPDSSKHSNSLAKPPDISSRPLTMTPQEKIEKLRRRQQMQAMRAIQQQQQQFGHQITGNDSLVLQTGSPKKQCQESVTSSAVVDDSGNKMSASDLSMLLDQDESQRISTSIDDHSLEETIYHELQDALGKLDITVRRCIRDSLFRLAQSATERQSAGDRSSTNKSNKDEDEVPANQETNRQNRCKKLPDAETNTNPVDRTVAHLLFYKPSESCMGPVKDEVPQSPVSCTPASKMPLHAHGSTSEENPENNGEMEVQPSV</sequence>
<dbReference type="RefSeq" id="XP_008786901.2">
    <property type="nucleotide sequence ID" value="XM_008788679.4"/>
</dbReference>
<feature type="region of interest" description="Disordered" evidence="1">
    <location>
        <begin position="262"/>
        <end position="316"/>
    </location>
</feature>
<name>A0A8B7BWP9_PHODC</name>
<accession>A0A8B7BWP9</accession>
<keyword evidence="2" id="KW-1185">Reference proteome</keyword>
<feature type="region of interest" description="Disordered" evidence="1">
    <location>
        <begin position="600"/>
        <end position="647"/>
    </location>
</feature>
<dbReference type="AlphaFoldDB" id="A0A8B7BWP9"/>
<dbReference type="Proteomes" id="UP000228380">
    <property type="component" value="Chromosome 12"/>
</dbReference>
<dbReference type="GO" id="GO:0006355">
    <property type="term" value="P:regulation of DNA-templated transcription"/>
    <property type="evidence" value="ECO:0007669"/>
    <property type="project" value="InterPro"/>
</dbReference>
<dbReference type="InterPro" id="IPR039928">
    <property type="entry name" value="LNK"/>
</dbReference>
<organism evidence="2 3">
    <name type="scientific">Phoenix dactylifera</name>
    <name type="common">Date palm</name>
    <dbReference type="NCBI Taxonomy" id="42345"/>
    <lineage>
        <taxon>Eukaryota</taxon>
        <taxon>Viridiplantae</taxon>
        <taxon>Streptophyta</taxon>
        <taxon>Embryophyta</taxon>
        <taxon>Tracheophyta</taxon>
        <taxon>Spermatophyta</taxon>
        <taxon>Magnoliopsida</taxon>
        <taxon>Liliopsida</taxon>
        <taxon>Arecaceae</taxon>
        <taxon>Coryphoideae</taxon>
        <taxon>Phoeniceae</taxon>
        <taxon>Phoenix</taxon>
    </lineage>
</organism>
<dbReference type="GO" id="GO:0007623">
    <property type="term" value="P:circadian rhythm"/>
    <property type="evidence" value="ECO:0007669"/>
    <property type="project" value="InterPro"/>
</dbReference>
<dbReference type="KEGG" id="pda:103705079"/>
<feature type="compositionally biased region" description="Polar residues" evidence="1">
    <location>
        <begin position="292"/>
        <end position="314"/>
    </location>
</feature>
<evidence type="ECO:0000313" key="3">
    <source>
        <dbReference type="RefSeq" id="XP_008786901.2"/>
    </source>
</evidence>
<feature type="compositionally biased region" description="Polar residues" evidence="1">
    <location>
        <begin position="536"/>
        <end position="552"/>
    </location>
</feature>
<evidence type="ECO:0000313" key="2">
    <source>
        <dbReference type="Proteomes" id="UP000228380"/>
    </source>
</evidence>
<reference evidence="2" key="1">
    <citation type="journal article" date="2019" name="Nat. Commun.">
        <title>Genome-wide association mapping of date palm fruit traits.</title>
        <authorList>
            <person name="Hazzouri K.M."/>
            <person name="Gros-Balthazard M."/>
            <person name="Flowers J.M."/>
            <person name="Copetti D."/>
            <person name="Lemansour A."/>
            <person name="Lebrun M."/>
            <person name="Masmoudi K."/>
            <person name="Ferrand S."/>
            <person name="Dhar M.I."/>
            <person name="Fresquez Z.A."/>
            <person name="Rosas U."/>
            <person name="Zhang J."/>
            <person name="Talag J."/>
            <person name="Lee S."/>
            <person name="Kudrna D."/>
            <person name="Powell R.F."/>
            <person name="Leitch I.J."/>
            <person name="Krueger R.R."/>
            <person name="Wing R.A."/>
            <person name="Amiri K.M.A."/>
            <person name="Purugganan M.D."/>
        </authorList>
    </citation>
    <scope>NUCLEOTIDE SEQUENCE [LARGE SCALE GENOMIC DNA]</scope>
    <source>
        <strain evidence="2">cv. Khalas</strain>
    </source>
</reference>
<dbReference type="PANTHER" id="PTHR33334:SF5">
    <property type="entry name" value="PROTEIN LNK2"/>
    <property type="match status" value="1"/>
</dbReference>
<feature type="region of interest" description="Disordered" evidence="1">
    <location>
        <begin position="536"/>
        <end position="584"/>
    </location>
</feature>
<dbReference type="GeneID" id="103705079"/>
<feature type="compositionally biased region" description="Basic and acidic residues" evidence="1">
    <location>
        <begin position="232"/>
        <end position="248"/>
    </location>
</feature>
<feature type="region of interest" description="Disordered" evidence="1">
    <location>
        <begin position="206"/>
        <end position="248"/>
    </location>
</feature>
<evidence type="ECO:0000256" key="1">
    <source>
        <dbReference type="SAM" id="MobiDB-lite"/>
    </source>
</evidence>
<dbReference type="PANTHER" id="PTHR33334">
    <property type="entry name" value="PROTEIN LNK1"/>
    <property type="match status" value="1"/>
</dbReference>
<dbReference type="OrthoDB" id="618331at2759"/>
<protein>
    <submittedName>
        <fullName evidence="3">Protein LNK2-like isoform X1</fullName>
    </submittedName>
</protein>
<gene>
    <name evidence="3" type="primary">LOC103705079</name>
</gene>
<proteinExistence type="predicted"/>
<reference evidence="3" key="2">
    <citation type="submission" date="2025-08" db="UniProtKB">
        <authorList>
            <consortium name="RefSeq"/>
        </authorList>
    </citation>
    <scope>IDENTIFICATION</scope>
    <source>
        <tissue evidence="3">Young leaves</tissue>
    </source>
</reference>